<dbReference type="AlphaFoldDB" id="A0A7T1L8A1"/>
<evidence type="ECO:0000256" key="11">
    <source>
        <dbReference type="ARBA" id="ARBA00023136"/>
    </source>
</evidence>
<keyword evidence="4" id="KW-1003">Cell membrane</keyword>
<proteinExistence type="predicted"/>
<dbReference type="PROSITE" id="PS51094">
    <property type="entry name" value="PTS_EIIA_TYPE_2"/>
    <property type="match status" value="1"/>
</dbReference>
<evidence type="ECO:0000259" key="15">
    <source>
        <dbReference type="PROSITE" id="PS51104"/>
    </source>
</evidence>
<comment type="subcellular location">
    <subcellularLocation>
        <location evidence="1">Cell inner membrane</location>
        <topology evidence="1">Multi-pass membrane protein</topology>
    </subcellularLocation>
    <subcellularLocation>
        <location evidence="2">Cytoplasm</location>
    </subcellularLocation>
</comment>
<dbReference type="PANTHER" id="PTHR30505:SF28">
    <property type="entry name" value="PTS SYSTEM 2-O-ALPHA-MANNOSYL-D-GLYCERATE-SPECIFIC EIIABC COMPONENT"/>
    <property type="match status" value="1"/>
</dbReference>
<feature type="transmembrane region" description="Helical" evidence="12">
    <location>
        <begin position="372"/>
        <end position="390"/>
    </location>
</feature>
<dbReference type="Proteomes" id="UP000594569">
    <property type="component" value="Chromosome"/>
</dbReference>
<organism evidence="16 17">
    <name type="scientific">Streptococcus suis</name>
    <dbReference type="NCBI Taxonomy" id="1307"/>
    <lineage>
        <taxon>Bacteria</taxon>
        <taxon>Bacillati</taxon>
        <taxon>Bacillota</taxon>
        <taxon>Bacilli</taxon>
        <taxon>Lactobacillales</taxon>
        <taxon>Streptococcaceae</taxon>
        <taxon>Streptococcus</taxon>
    </lineage>
</organism>
<dbReference type="FunFam" id="3.40.930.10:FF:000009">
    <property type="entry name" value="PTS system, fructose specific IIABC component"/>
    <property type="match status" value="1"/>
</dbReference>
<keyword evidence="7" id="KW-0808">Transferase</keyword>
<dbReference type="PANTHER" id="PTHR30505">
    <property type="entry name" value="FRUCTOSE-LIKE PERMEASE"/>
    <property type="match status" value="1"/>
</dbReference>
<dbReference type="CDD" id="cd05569">
    <property type="entry name" value="PTS_IIB_fructose"/>
    <property type="match status" value="1"/>
</dbReference>
<dbReference type="InterPro" id="IPR006327">
    <property type="entry name" value="PTS_IIC_fruc"/>
</dbReference>
<sequence>MKIQDVLRKDVMLLDLQATSKESVIDEMIASLVDKGYVTDFDVFKTGIMNREAQTTTGLGDGIAMPHAKNAAVKEATVLFAKSNKGVDYASLDGQPTDLFFMIAAPEGANDTHLAALAELSKYLMKAGFADRLRAATNPEEVIAVFDTAEAADKATEEVVAAPSGDRPFIVAVTACTTGIAHTYMAEEALKKQAAEMGVDIKVETNGASGVGNKLTAEDIKNAAGVIIAADKAVEMPRFNGKPLVSRPVAAGIKQPEELINIILNGKAAAYTASEGAATVESSEKLSLGKAFYKHLMSGVSQMLPFVIGGGILIALAFLVDNFIGVPNDSLSNLGSYNEIASMFMKVGQAAFGFMLPLLAGYIAYSIAEKPGLVAGFVAGAIASSGLAFGKIPYAAGGEETLALAGVSSGFLGALVGGFLAGGVVLVLRNALRNLPKSLQGLNAILLLPLLGTAITGFLMFFVNIPMAAINTGMNNFLAGLEGSSAILLGLVLGGMMAVDMGGPVNKAAYVFGTGTLAATVADGGSVAMAAVMAGGMVPPLAIFVATLLFKNKFTQEERNSGLTNIVMGLSFITEGAIPFGAADPARAIPSFIAGSALAGALVGLSGIQLMAPHGGIFVIALTSNPLLYLAYVAIGAVVSGVLYGVLRKAK</sequence>
<dbReference type="Pfam" id="PF02302">
    <property type="entry name" value="PTS_IIB"/>
    <property type="match status" value="1"/>
</dbReference>
<dbReference type="InterPro" id="IPR004715">
    <property type="entry name" value="PTS_IIA_fruc"/>
</dbReference>
<dbReference type="PROSITE" id="PS51099">
    <property type="entry name" value="PTS_EIIB_TYPE_2"/>
    <property type="match status" value="1"/>
</dbReference>
<feature type="domain" description="PTS EIIA type-2" evidence="13">
    <location>
        <begin position="5"/>
        <end position="149"/>
    </location>
</feature>
<evidence type="ECO:0000256" key="2">
    <source>
        <dbReference type="ARBA" id="ARBA00004496"/>
    </source>
</evidence>
<feature type="transmembrane region" description="Helical" evidence="12">
    <location>
        <begin position="410"/>
        <end position="432"/>
    </location>
</feature>
<dbReference type="InterPro" id="IPR016152">
    <property type="entry name" value="PTrfase/Anion_transptr"/>
</dbReference>
<dbReference type="InterPro" id="IPR003501">
    <property type="entry name" value="PTS_EIIB_2/3"/>
</dbReference>
<evidence type="ECO:0000256" key="8">
    <source>
        <dbReference type="ARBA" id="ARBA00022683"/>
    </source>
</evidence>
<evidence type="ECO:0000256" key="10">
    <source>
        <dbReference type="ARBA" id="ARBA00022989"/>
    </source>
</evidence>
<dbReference type="NCBIfam" id="TIGR00829">
    <property type="entry name" value="FRU"/>
    <property type="match status" value="1"/>
</dbReference>
<accession>A0A7T1L8A1</accession>
<evidence type="ECO:0000256" key="1">
    <source>
        <dbReference type="ARBA" id="ARBA00004429"/>
    </source>
</evidence>
<feature type="transmembrane region" description="Helical" evidence="12">
    <location>
        <begin position="597"/>
        <end position="621"/>
    </location>
</feature>
<dbReference type="CDD" id="cd00211">
    <property type="entry name" value="PTS_IIA_fru"/>
    <property type="match status" value="1"/>
</dbReference>
<evidence type="ECO:0000256" key="5">
    <source>
        <dbReference type="ARBA" id="ARBA00022553"/>
    </source>
</evidence>
<dbReference type="InterPro" id="IPR050864">
    <property type="entry name" value="Bacterial_PTS_Sugar_Transport"/>
</dbReference>
<dbReference type="InterPro" id="IPR002178">
    <property type="entry name" value="PTS_EIIA_type-2_dom"/>
</dbReference>
<keyword evidence="11 12" id="KW-0472">Membrane</keyword>
<dbReference type="SUPFAM" id="SSF52794">
    <property type="entry name" value="PTS system IIB component-like"/>
    <property type="match status" value="1"/>
</dbReference>
<dbReference type="GO" id="GO:0022877">
    <property type="term" value="F:protein-N(PI)-phosphohistidine-fructose phosphotransferase system transporter activity"/>
    <property type="evidence" value="ECO:0007669"/>
    <property type="project" value="InterPro"/>
</dbReference>
<evidence type="ECO:0000313" key="17">
    <source>
        <dbReference type="Proteomes" id="UP000594569"/>
    </source>
</evidence>
<evidence type="ECO:0000256" key="9">
    <source>
        <dbReference type="ARBA" id="ARBA00022692"/>
    </source>
</evidence>
<feature type="transmembrane region" description="Helical" evidence="12">
    <location>
        <begin position="627"/>
        <end position="647"/>
    </location>
</feature>
<keyword evidence="8" id="KW-0598">Phosphotransferase system</keyword>
<feature type="transmembrane region" description="Helical" evidence="12">
    <location>
        <begin position="477"/>
        <end position="498"/>
    </location>
</feature>
<dbReference type="GO" id="GO:0005737">
    <property type="term" value="C:cytoplasm"/>
    <property type="evidence" value="ECO:0007669"/>
    <property type="project" value="UniProtKB-SubCell"/>
</dbReference>
<keyword evidence="3" id="KW-0813">Transport</keyword>
<keyword evidence="9 12" id="KW-0812">Transmembrane</keyword>
<dbReference type="Gene3D" id="3.40.930.10">
    <property type="entry name" value="Mannitol-specific EII, Chain A"/>
    <property type="match status" value="1"/>
</dbReference>
<dbReference type="PROSITE" id="PS00372">
    <property type="entry name" value="PTS_EIIA_TYPE_2_HIS"/>
    <property type="match status" value="1"/>
</dbReference>
<dbReference type="PROSITE" id="PS51104">
    <property type="entry name" value="PTS_EIIC_TYPE_2"/>
    <property type="match status" value="1"/>
</dbReference>
<dbReference type="GO" id="GO:0090563">
    <property type="term" value="F:protein-phosphocysteine-sugar phosphotransferase activity"/>
    <property type="evidence" value="ECO:0007669"/>
    <property type="project" value="TreeGrafter"/>
</dbReference>
<name>A0A7T1L8A1_STRSU</name>
<feature type="domain" description="PTS EIIC type-2" evidence="15">
    <location>
        <begin position="292"/>
        <end position="651"/>
    </location>
</feature>
<feature type="transmembrane region" description="Helical" evidence="12">
    <location>
        <begin position="528"/>
        <end position="550"/>
    </location>
</feature>
<feature type="transmembrane region" description="Helical" evidence="12">
    <location>
        <begin position="344"/>
        <end position="365"/>
    </location>
</feature>
<feature type="transmembrane region" description="Helical" evidence="12">
    <location>
        <begin position="303"/>
        <end position="324"/>
    </location>
</feature>
<dbReference type="FunFam" id="3.40.50.2300:FF:000014">
    <property type="entry name" value="PTS system fructose-like transporter subunit IIB"/>
    <property type="match status" value="1"/>
</dbReference>
<protein>
    <submittedName>
        <fullName evidence="16">PTS sugar transporter subunit IIA</fullName>
    </submittedName>
</protein>
<evidence type="ECO:0000313" key="16">
    <source>
        <dbReference type="EMBL" id="QPO25685.1"/>
    </source>
</evidence>
<feature type="transmembrane region" description="Helical" evidence="12">
    <location>
        <begin position="444"/>
        <end position="465"/>
    </location>
</feature>
<evidence type="ECO:0000256" key="7">
    <source>
        <dbReference type="ARBA" id="ARBA00022679"/>
    </source>
</evidence>
<feature type="domain" description="PTS EIIB type-2" evidence="14">
    <location>
        <begin position="170"/>
        <end position="265"/>
    </location>
</feature>
<dbReference type="InterPro" id="IPR013014">
    <property type="entry name" value="PTS_EIIC_2"/>
</dbReference>
<dbReference type="InterPro" id="IPR003353">
    <property type="entry name" value="PTS_IIB_fruc"/>
</dbReference>
<dbReference type="InterPro" id="IPR036095">
    <property type="entry name" value="PTS_EIIB-like_sf"/>
</dbReference>
<gene>
    <name evidence="16" type="ORF">I5V48_06635</name>
</gene>
<dbReference type="Pfam" id="PF02378">
    <property type="entry name" value="PTS_EIIC"/>
    <property type="match status" value="1"/>
</dbReference>
<dbReference type="NCBIfam" id="TIGR01427">
    <property type="entry name" value="PTS_IIC_fructo"/>
    <property type="match status" value="1"/>
</dbReference>
<evidence type="ECO:0000256" key="12">
    <source>
        <dbReference type="SAM" id="Phobius"/>
    </source>
</evidence>
<keyword evidence="5" id="KW-0597">Phosphoprotein</keyword>
<evidence type="ECO:0000256" key="4">
    <source>
        <dbReference type="ARBA" id="ARBA00022475"/>
    </source>
</evidence>
<evidence type="ECO:0000256" key="6">
    <source>
        <dbReference type="ARBA" id="ARBA00022597"/>
    </source>
</evidence>
<dbReference type="EMBL" id="CP065430">
    <property type="protein sequence ID" value="QPO25685.1"/>
    <property type="molecule type" value="Genomic_DNA"/>
</dbReference>
<dbReference type="RefSeq" id="WP_174850178.1">
    <property type="nucleotide sequence ID" value="NZ_CP065430.1"/>
</dbReference>
<evidence type="ECO:0000259" key="14">
    <source>
        <dbReference type="PROSITE" id="PS51099"/>
    </source>
</evidence>
<dbReference type="Pfam" id="PF00359">
    <property type="entry name" value="PTS_EIIA_2"/>
    <property type="match status" value="1"/>
</dbReference>
<dbReference type="InterPro" id="IPR013011">
    <property type="entry name" value="PTS_EIIB_2"/>
</dbReference>
<dbReference type="GO" id="GO:0009401">
    <property type="term" value="P:phosphoenolpyruvate-dependent sugar phosphotransferase system"/>
    <property type="evidence" value="ECO:0007669"/>
    <property type="project" value="UniProtKB-KW"/>
</dbReference>
<dbReference type="NCBIfam" id="TIGR00848">
    <property type="entry name" value="fruA"/>
    <property type="match status" value="1"/>
</dbReference>
<dbReference type="GO" id="GO:0005886">
    <property type="term" value="C:plasma membrane"/>
    <property type="evidence" value="ECO:0007669"/>
    <property type="project" value="UniProtKB-SubCell"/>
</dbReference>
<dbReference type="SUPFAM" id="SSF55804">
    <property type="entry name" value="Phoshotransferase/anion transport protein"/>
    <property type="match status" value="1"/>
</dbReference>
<reference evidence="16 17" key="1">
    <citation type="submission" date="2020-12" db="EMBL/GenBank/DDBJ databases">
        <title>Nonconservative transfer and diversity of a new family of integrative and conjugative elements associated with antibiotic resistance in zoonotic pathogen Streptococcus suis.</title>
        <authorList>
            <person name="Huang J."/>
        </authorList>
    </citation>
    <scope>NUCLEOTIDE SEQUENCE [LARGE SCALE GENOMIC DNA]</scope>
    <source>
        <strain evidence="16 17">YZDH1</strain>
    </source>
</reference>
<keyword evidence="10 12" id="KW-1133">Transmembrane helix</keyword>
<evidence type="ECO:0000256" key="3">
    <source>
        <dbReference type="ARBA" id="ARBA00022448"/>
    </source>
</evidence>
<dbReference type="GO" id="GO:0005351">
    <property type="term" value="F:carbohydrate:proton symporter activity"/>
    <property type="evidence" value="ECO:0007669"/>
    <property type="project" value="InterPro"/>
</dbReference>
<evidence type="ECO:0000259" key="13">
    <source>
        <dbReference type="PROSITE" id="PS51094"/>
    </source>
</evidence>
<dbReference type="InterPro" id="IPR003352">
    <property type="entry name" value="PTS_EIIC"/>
</dbReference>
<dbReference type="Gene3D" id="3.40.50.2300">
    <property type="match status" value="1"/>
</dbReference>
<keyword evidence="6 16" id="KW-0762">Sugar transport</keyword>